<name>A0A6P8HQX6_ACTTE</name>
<proteinExistence type="predicted"/>
<evidence type="ECO:0000256" key="2">
    <source>
        <dbReference type="SAM" id="SignalP"/>
    </source>
</evidence>
<protein>
    <submittedName>
        <fullName evidence="5">Snaclec rhodocetin subunit alpha-like</fullName>
    </submittedName>
</protein>
<feature type="chain" id="PRO_5028080739" evidence="2">
    <location>
        <begin position="28"/>
        <end position="237"/>
    </location>
</feature>
<feature type="region of interest" description="Disordered" evidence="1">
    <location>
        <begin position="176"/>
        <end position="213"/>
    </location>
</feature>
<dbReference type="GeneID" id="116295179"/>
<dbReference type="Proteomes" id="UP000515163">
    <property type="component" value="Unplaced"/>
</dbReference>
<evidence type="ECO:0000259" key="3">
    <source>
        <dbReference type="PROSITE" id="PS50041"/>
    </source>
</evidence>
<dbReference type="Pfam" id="PF00059">
    <property type="entry name" value="Lectin_C"/>
    <property type="match status" value="1"/>
</dbReference>
<gene>
    <name evidence="5" type="primary">LOC116295179</name>
</gene>
<dbReference type="CDD" id="cd00037">
    <property type="entry name" value="CLECT"/>
    <property type="match status" value="1"/>
</dbReference>
<feature type="domain" description="C-type lectin" evidence="3">
    <location>
        <begin position="36"/>
        <end position="147"/>
    </location>
</feature>
<dbReference type="KEGG" id="aten:116295179"/>
<evidence type="ECO:0000313" key="4">
    <source>
        <dbReference type="Proteomes" id="UP000515163"/>
    </source>
</evidence>
<accession>A0A6P8HQX6</accession>
<evidence type="ECO:0000256" key="1">
    <source>
        <dbReference type="SAM" id="MobiDB-lite"/>
    </source>
</evidence>
<dbReference type="Gene3D" id="3.10.100.10">
    <property type="entry name" value="Mannose-Binding Protein A, subunit A"/>
    <property type="match status" value="1"/>
</dbReference>
<dbReference type="OrthoDB" id="441660at2759"/>
<feature type="signal peptide" evidence="2">
    <location>
        <begin position="1"/>
        <end position="27"/>
    </location>
</feature>
<organism evidence="4 5">
    <name type="scientific">Actinia tenebrosa</name>
    <name type="common">Australian red waratah sea anemone</name>
    <dbReference type="NCBI Taxonomy" id="6105"/>
    <lineage>
        <taxon>Eukaryota</taxon>
        <taxon>Metazoa</taxon>
        <taxon>Cnidaria</taxon>
        <taxon>Anthozoa</taxon>
        <taxon>Hexacorallia</taxon>
        <taxon>Actiniaria</taxon>
        <taxon>Actiniidae</taxon>
        <taxon>Actinia</taxon>
    </lineage>
</organism>
<dbReference type="InParanoid" id="A0A6P8HQX6"/>
<dbReference type="SMART" id="SM00034">
    <property type="entry name" value="CLECT"/>
    <property type="match status" value="1"/>
</dbReference>
<dbReference type="InterPro" id="IPR001304">
    <property type="entry name" value="C-type_lectin-like"/>
</dbReference>
<dbReference type="InterPro" id="IPR016187">
    <property type="entry name" value="CTDL_fold"/>
</dbReference>
<dbReference type="SUPFAM" id="SSF56436">
    <property type="entry name" value="C-type lectin-like"/>
    <property type="match status" value="1"/>
</dbReference>
<reference evidence="5" key="1">
    <citation type="submission" date="2025-08" db="UniProtKB">
        <authorList>
            <consortium name="RefSeq"/>
        </authorList>
    </citation>
    <scope>IDENTIFICATION</scope>
    <source>
        <tissue evidence="5">Tentacle</tissue>
    </source>
</reference>
<keyword evidence="2" id="KW-0732">Signal</keyword>
<dbReference type="RefSeq" id="XP_031558789.1">
    <property type="nucleotide sequence ID" value="XM_031702929.1"/>
</dbReference>
<evidence type="ECO:0000313" key="5">
    <source>
        <dbReference type="RefSeq" id="XP_031558789.1"/>
    </source>
</evidence>
<keyword evidence="4" id="KW-1185">Reference proteome</keyword>
<dbReference type="AlphaFoldDB" id="A0A6P8HQX6"/>
<dbReference type="PROSITE" id="PS50041">
    <property type="entry name" value="C_TYPE_LECTIN_2"/>
    <property type="match status" value="1"/>
</dbReference>
<dbReference type="InterPro" id="IPR016186">
    <property type="entry name" value="C-type_lectin-like/link_sf"/>
</dbReference>
<sequence length="237" mass="26105">MSEIGGSLRPWLMVVLSLYLASTIVFCACPPDWQEINNSCFKVYNVMKKWSEASKECSLAKQGAHLIYFDNGRPLTFVNSLNDMEHEEYFVGAKTNSLGLLVWGNGAEVSISSLLGAVGGNKYLLFKKWDLTWAATDENHESYFICELNETPTPGSSSVISNSIVPSSSSPSFLSSSSSSPTSSSSSSPLLPSKLSVSSSPSPSSSTTSSSTTSDLYHHYYQRKHFRHHHSFHQYLY</sequence>